<dbReference type="InterPro" id="IPR004821">
    <property type="entry name" value="Cyt_trans-like"/>
</dbReference>
<feature type="binding site" evidence="9">
    <location>
        <position position="17"/>
    </location>
    <ligand>
        <name>ATP</name>
        <dbReference type="ChEBI" id="CHEBI:30616"/>
    </ligand>
</feature>
<dbReference type="NCBIfam" id="TIGR01510">
    <property type="entry name" value="coaD_prev_kdtB"/>
    <property type="match status" value="1"/>
</dbReference>
<dbReference type="GO" id="GO:0005737">
    <property type="term" value="C:cytoplasm"/>
    <property type="evidence" value="ECO:0007669"/>
    <property type="project" value="UniProtKB-SubCell"/>
</dbReference>
<dbReference type="GO" id="GO:0015937">
    <property type="term" value="P:coenzyme A biosynthetic process"/>
    <property type="evidence" value="ECO:0007669"/>
    <property type="project" value="UniProtKB-UniRule"/>
</dbReference>
<evidence type="ECO:0000256" key="2">
    <source>
        <dbReference type="ARBA" id="ARBA00022679"/>
    </source>
</evidence>
<dbReference type="OMA" id="MALMNRK"/>
<keyword evidence="6 9" id="KW-0460">Magnesium</keyword>
<dbReference type="AlphaFoldDB" id="A0A7H1MNH8"/>
<evidence type="ECO:0000256" key="7">
    <source>
        <dbReference type="ARBA" id="ARBA00022993"/>
    </source>
</evidence>
<dbReference type="HAMAP" id="MF_00151">
    <property type="entry name" value="PPAT_bact"/>
    <property type="match status" value="1"/>
</dbReference>
<evidence type="ECO:0000259" key="10">
    <source>
        <dbReference type="Pfam" id="PF01467"/>
    </source>
</evidence>
<dbReference type="EMBL" id="CP043431">
    <property type="protein sequence ID" value="QNT65014.1"/>
    <property type="molecule type" value="Genomic_DNA"/>
</dbReference>
<comment type="subunit">
    <text evidence="9">Homohexamer.</text>
</comment>
<dbReference type="EC" id="2.7.7.3" evidence="9"/>
<sequence length="162" mass="18048">MRKVIFPGSFDPFTLGHLDLVHRLSELFDEVIVAIGKNQAKSGLFSVEERKILIEKALKEAQLTNASVISYDGLTMELVHQLGAKSIARGVRNATDYQYEKNIAELNQKLADAETVFLMARPENQAISSSMVRELAHFGADIKTLVPSDVAQAINQKYQRSE</sequence>
<keyword evidence="7 9" id="KW-0173">Coenzyme A biosynthesis</keyword>
<feature type="domain" description="Cytidyltransferase-like" evidence="10">
    <location>
        <begin position="5"/>
        <end position="134"/>
    </location>
</feature>
<feature type="binding site" evidence="9">
    <location>
        <begin position="9"/>
        <end position="10"/>
    </location>
    <ligand>
        <name>ATP</name>
        <dbReference type="ChEBI" id="CHEBI:30616"/>
    </ligand>
</feature>
<dbReference type="GO" id="GO:0004595">
    <property type="term" value="F:pantetheine-phosphate adenylyltransferase activity"/>
    <property type="evidence" value="ECO:0007669"/>
    <property type="project" value="UniProtKB-UniRule"/>
</dbReference>
<evidence type="ECO:0000256" key="8">
    <source>
        <dbReference type="ARBA" id="ARBA00029346"/>
    </source>
</evidence>
<feature type="binding site" evidence="9">
    <location>
        <position position="89"/>
    </location>
    <ligand>
        <name>substrate</name>
    </ligand>
</feature>
<feature type="site" description="Transition state stabilizer" evidence="9">
    <location>
        <position position="17"/>
    </location>
</feature>
<dbReference type="Pfam" id="PF01467">
    <property type="entry name" value="CTP_transf_like"/>
    <property type="match status" value="1"/>
</dbReference>
<evidence type="ECO:0000256" key="1">
    <source>
        <dbReference type="ARBA" id="ARBA00022490"/>
    </source>
</evidence>
<dbReference type="UniPathway" id="UPA00241">
    <property type="reaction ID" value="UER00355"/>
</dbReference>
<comment type="cofactor">
    <cofactor evidence="9">
        <name>Mg(2+)</name>
        <dbReference type="ChEBI" id="CHEBI:18420"/>
    </cofactor>
</comment>
<feature type="binding site" evidence="9">
    <location>
        <position position="41"/>
    </location>
    <ligand>
        <name>substrate</name>
    </ligand>
</feature>
<evidence type="ECO:0000313" key="11">
    <source>
        <dbReference type="EMBL" id="QNT65014.1"/>
    </source>
</evidence>
<keyword evidence="5 9" id="KW-0067">ATP-binding</keyword>
<keyword evidence="1 9" id="KW-0963">Cytoplasm</keyword>
<comment type="pathway">
    <text evidence="9">Cofactor biosynthesis; coenzyme A biosynthesis; CoA from (R)-pantothenate: step 4/5.</text>
</comment>
<evidence type="ECO:0000256" key="5">
    <source>
        <dbReference type="ARBA" id="ARBA00022840"/>
    </source>
</evidence>
<comment type="subcellular location">
    <subcellularLocation>
        <location evidence="9">Cytoplasm</location>
    </subcellularLocation>
</comment>
<organism evidence="11 12">
    <name type="scientific">Weissella koreensis</name>
    <dbReference type="NCBI Taxonomy" id="165096"/>
    <lineage>
        <taxon>Bacteria</taxon>
        <taxon>Bacillati</taxon>
        <taxon>Bacillota</taxon>
        <taxon>Bacilli</taxon>
        <taxon>Lactobacillales</taxon>
        <taxon>Lactobacillaceae</taxon>
        <taxon>Weissella</taxon>
    </lineage>
</organism>
<dbReference type="Proteomes" id="UP000516446">
    <property type="component" value="Chromosome"/>
</dbReference>
<dbReference type="PRINTS" id="PR01020">
    <property type="entry name" value="LPSBIOSNTHSS"/>
</dbReference>
<keyword evidence="3 9" id="KW-0548">Nucleotidyltransferase</keyword>
<proteinExistence type="inferred from homology"/>
<comment type="function">
    <text evidence="9">Reversibly transfers an adenylyl group from ATP to 4'-phosphopantetheine, yielding dephospho-CoA (dPCoA) and pyrophosphate.</text>
</comment>
<dbReference type="SUPFAM" id="SSF52374">
    <property type="entry name" value="Nucleotidylyl transferase"/>
    <property type="match status" value="1"/>
</dbReference>
<keyword evidence="4 9" id="KW-0547">Nucleotide-binding</keyword>
<evidence type="ECO:0000256" key="3">
    <source>
        <dbReference type="ARBA" id="ARBA00022695"/>
    </source>
</evidence>
<evidence type="ECO:0000256" key="6">
    <source>
        <dbReference type="ARBA" id="ARBA00022842"/>
    </source>
</evidence>
<dbReference type="InterPro" id="IPR001980">
    <property type="entry name" value="PPAT"/>
</dbReference>
<feature type="binding site" evidence="9">
    <location>
        <position position="100"/>
    </location>
    <ligand>
        <name>ATP</name>
        <dbReference type="ChEBI" id="CHEBI:30616"/>
    </ligand>
</feature>
<feature type="binding site" evidence="9">
    <location>
        <begin position="90"/>
        <end position="92"/>
    </location>
    <ligand>
        <name>ATP</name>
        <dbReference type="ChEBI" id="CHEBI:30616"/>
    </ligand>
</feature>
<dbReference type="PANTHER" id="PTHR21342">
    <property type="entry name" value="PHOSPHOPANTETHEINE ADENYLYLTRANSFERASE"/>
    <property type="match status" value="1"/>
</dbReference>
<keyword evidence="12" id="KW-1185">Reference proteome</keyword>
<reference evidence="11 12" key="1">
    <citation type="submission" date="2019-08" db="EMBL/GenBank/DDBJ databases">
        <authorList>
            <person name="Chang H.C."/>
            <person name="Mun S.Y."/>
        </authorList>
    </citation>
    <scope>NUCLEOTIDE SEQUENCE [LARGE SCALE GENOMIC DNA]</scope>
    <source>
        <strain evidence="11 12">SK</strain>
    </source>
</reference>
<dbReference type="GO" id="GO:0005524">
    <property type="term" value="F:ATP binding"/>
    <property type="evidence" value="ECO:0007669"/>
    <property type="project" value="UniProtKB-KW"/>
</dbReference>
<gene>
    <name evidence="9 11" type="primary">coaD</name>
    <name evidence="11" type="ORF">FY536_00435</name>
</gene>
<dbReference type="NCBIfam" id="TIGR00125">
    <property type="entry name" value="cyt_tran_rel"/>
    <property type="match status" value="1"/>
</dbReference>
<evidence type="ECO:0000256" key="4">
    <source>
        <dbReference type="ARBA" id="ARBA00022741"/>
    </source>
</evidence>
<dbReference type="PANTHER" id="PTHR21342:SF1">
    <property type="entry name" value="PHOSPHOPANTETHEINE ADENYLYLTRANSFERASE"/>
    <property type="match status" value="1"/>
</dbReference>
<dbReference type="CDD" id="cd02163">
    <property type="entry name" value="PPAT"/>
    <property type="match status" value="1"/>
</dbReference>
<keyword evidence="2 9" id="KW-0808">Transferase</keyword>
<accession>A0A7H1MNH8</accession>
<feature type="binding site" evidence="9">
    <location>
        <position position="9"/>
    </location>
    <ligand>
        <name>substrate</name>
    </ligand>
</feature>
<dbReference type="InterPro" id="IPR014729">
    <property type="entry name" value="Rossmann-like_a/b/a_fold"/>
</dbReference>
<feature type="binding site" evidence="9">
    <location>
        <begin position="124"/>
        <end position="130"/>
    </location>
    <ligand>
        <name>ATP</name>
        <dbReference type="ChEBI" id="CHEBI:30616"/>
    </ligand>
</feature>
<dbReference type="Gene3D" id="3.40.50.620">
    <property type="entry name" value="HUPs"/>
    <property type="match status" value="1"/>
</dbReference>
<comment type="catalytic activity">
    <reaction evidence="8 9">
        <text>(R)-4'-phosphopantetheine + ATP + H(+) = 3'-dephospho-CoA + diphosphate</text>
        <dbReference type="Rhea" id="RHEA:19801"/>
        <dbReference type="ChEBI" id="CHEBI:15378"/>
        <dbReference type="ChEBI" id="CHEBI:30616"/>
        <dbReference type="ChEBI" id="CHEBI:33019"/>
        <dbReference type="ChEBI" id="CHEBI:57328"/>
        <dbReference type="ChEBI" id="CHEBI:61723"/>
        <dbReference type="EC" id="2.7.7.3"/>
    </reaction>
</comment>
<evidence type="ECO:0000313" key="12">
    <source>
        <dbReference type="Proteomes" id="UP000516446"/>
    </source>
</evidence>
<evidence type="ECO:0000256" key="9">
    <source>
        <dbReference type="HAMAP-Rule" id="MF_00151"/>
    </source>
</evidence>
<name>A0A7H1MNH8_9LACO</name>
<feature type="binding site" evidence="9">
    <location>
        <position position="75"/>
    </location>
    <ligand>
        <name>substrate</name>
    </ligand>
</feature>
<comment type="similarity">
    <text evidence="9">Belongs to the bacterial CoaD family.</text>
</comment>
<protein>
    <recommendedName>
        <fullName evidence="9">Phosphopantetheine adenylyltransferase</fullName>
        <ecNumber evidence="9">2.7.7.3</ecNumber>
    </recommendedName>
    <alternativeName>
        <fullName evidence="9">Dephospho-CoA pyrophosphorylase</fullName>
    </alternativeName>
    <alternativeName>
        <fullName evidence="9">Pantetheine-phosphate adenylyltransferase</fullName>
        <shortName evidence="9">PPAT</shortName>
    </alternativeName>
</protein>